<dbReference type="AlphaFoldDB" id="A0A518V4F0"/>
<evidence type="ECO:0000313" key="1">
    <source>
        <dbReference type="EMBL" id="QDX91855.1"/>
    </source>
</evidence>
<name>A0A518V4F0_BRELA</name>
<protein>
    <submittedName>
        <fullName evidence="1">Uncharacterized protein</fullName>
    </submittedName>
</protein>
<keyword evidence="2" id="KW-1185">Reference proteome</keyword>
<reference evidence="1 2" key="1">
    <citation type="submission" date="2018-11" db="EMBL/GenBank/DDBJ databases">
        <title>Phylogenetic determinants of toxin gene distribution in genomes of Brevibacillus laterosporus.</title>
        <authorList>
            <person name="Glare T.R."/>
            <person name="Durrant A."/>
            <person name="Berry C."/>
            <person name="Palma L."/>
            <person name="Ormskirk M."/>
            <person name="Cox M.O."/>
        </authorList>
    </citation>
    <scope>NUCLEOTIDE SEQUENCE [LARGE SCALE GENOMIC DNA]</scope>
    <source>
        <strain evidence="1 2">1821L</strain>
    </source>
</reference>
<sequence length="68" mass="7785">MNASKDIQTIDDVVEILEDKIQERKMYLQKIKVDSKYPEHAHVVGQTSGLHLAQTLLLQLQKNQNGKL</sequence>
<organism evidence="1 2">
    <name type="scientific">Brevibacillus laterosporus</name>
    <name type="common">Bacillus laterosporus</name>
    <dbReference type="NCBI Taxonomy" id="1465"/>
    <lineage>
        <taxon>Bacteria</taxon>
        <taxon>Bacillati</taxon>
        <taxon>Bacillota</taxon>
        <taxon>Bacilli</taxon>
        <taxon>Bacillales</taxon>
        <taxon>Paenibacillaceae</taxon>
        <taxon>Brevibacillus</taxon>
    </lineage>
</organism>
<proteinExistence type="predicted"/>
<dbReference type="EMBL" id="CP033464">
    <property type="protein sequence ID" value="QDX91855.1"/>
    <property type="molecule type" value="Genomic_DNA"/>
</dbReference>
<gene>
    <name evidence="1" type="ORF">EEL30_05435</name>
</gene>
<dbReference type="Proteomes" id="UP000319432">
    <property type="component" value="Chromosome"/>
</dbReference>
<dbReference type="OrthoDB" id="9959842at2"/>
<accession>A0A518V4F0</accession>
<evidence type="ECO:0000313" key="2">
    <source>
        <dbReference type="Proteomes" id="UP000319432"/>
    </source>
</evidence>